<dbReference type="Proteomes" id="UP000669133">
    <property type="component" value="Unassembled WGS sequence"/>
</dbReference>
<evidence type="ECO:0000313" key="2">
    <source>
        <dbReference type="EMBL" id="KAG5420414.1"/>
    </source>
</evidence>
<feature type="compositionally biased region" description="Low complexity" evidence="1">
    <location>
        <begin position="38"/>
        <end position="47"/>
    </location>
</feature>
<reference evidence="2 3" key="1">
    <citation type="submission" date="2020-12" db="EMBL/GenBank/DDBJ databases">
        <title>Effect of drift, selection, and recombination on the evolution of hybrid genomes in Candida yeast pathogens.</title>
        <authorList>
            <person name="Mixao V."/>
            <person name="Ksiezopolska E."/>
            <person name="Saus E."/>
            <person name="Boekhout T."/>
            <person name="Gacser A."/>
            <person name="Gabaldon T."/>
        </authorList>
    </citation>
    <scope>NUCLEOTIDE SEQUENCE [LARGE SCALE GENOMIC DNA]</scope>
    <source>
        <strain evidence="2 3">BP57</strain>
    </source>
</reference>
<dbReference type="RefSeq" id="XP_067549530.1">
    <property type="nucleotide sequence ID" value="XM_067691134.1"/>
</dbReference>
<feature type="compositionally biased region" description="Basic and acidic residues" evidence="1">
    <location>
        <begin position="69"/>
        <end position="91"/>
    </location>
</feature>
<feature type="compositionally biased region" description="Basic and acidic residues" evidence="1">
    <location>
        <begin position="191"/>
        <end position="200"/>
    </location>
</feature>
<feature type="compositionally biased region" description="Basic and acidic residues" evidence="1">
    <location>
        <begin position="49"/>
        <end position="60"/>
    </location>
</feature>
<evidence type="ECO:0000313" key="3">
    <source>
        <dbReference type="Proteomes" id="UP000669133"/>
    </source>
</evidence>
<dbReference type="AlphaFoldDB" id="A0A8H7ZH22"/>
<feature type="compositionally biased region" description="Polar residues" evidence="1">
    <location>
        <begin position="1"/>
        <end position="13"/>
    </location>
</feature>
<feature type="compositionally biased region" description="Low complexity" evidence="1">
    <location>
        <begin position="102"/>
        <end position="115"/>
    </location>
</feature>
<sequence>MSKVVTTKSTVQHEPNDDVYSKTVVFVDEDEKQVCIPFPFESSSELPSSDEKPSQVRHSPETPMKQPLRHSETPRLESTEVKPASEQHAQDDAASSQFSPNTASSSTKETSTTASPDVSQNEGTPNNAMMAQLGKEIVELLQESGFVKKESVLSENSRKRRREDDEEEELDESRTYNCELEFDITTEDEGNQEKVEKEGQANDSDEESMDSQFTVALQLVYVFKPEIDLTSIPINLYVTKSELIKYLMDKLVLRQGKDSAATDLYSVQSKIKKLLNLKSVRCWINGYELDI</sequence>
<feature type="compositionally biased region" description="Acidic residues" evidence="1">
    <location>
        <begin position="180"/>
        <end position="190"/>
    </location>
</feature>
<feature type="region of interest" description="Disordered" evidence="1">
    <location>
        <begin position="38"/>
        <end position="126"/>
    </location>
</feature>
<feature type="region of interest" description="Disordered" evidence="1">
    <location>
        <begin position="1"/>
        <end position="22"/>
    </location>
</feature>
<dbReference type="EMBL" id="JAEOAQ010000002">
    <property type="protein sequence ID" value="KAG5420414.1"/>
    <property type="molecule type" value="Genomic_DNA"/>
</dbReference>
<proteinExistence type="predicted"/>
<comment type="caution">
    <text evidence="2">The sequence shown here is derived from an EMBL/GenBank/DDBJ whole genome shotgun (WGS) entry which is preliminary data.</text>
</comment>
<keyword evidence="3" id="KW-1185">Reference proteome</keyword>
<feature type="region of interest" description="Disordered" evidence="1">
    <location>
        <begin position="150"/>
        <end position="208"/>
    </location>
</feature>
<organism evidence="2 3">
    <name type="scientific">Candida metapsilosis</name>
    <dbReference type="NCBI Taxonomy" id="273372"/>
    <lineage>
        <taxon>Eukaryota</taxon>
        <taxon>Fungi</taxon>
        <taxon>Dikarya</taxon>
        <taxon>Ascomycota</taxon>
        <taxon>Saccharomycotina</taxon>
        <taxon>Pichiomycetes</taxon>
        <taxon>Debaryomycetaceae</taxon>
        <taxon>Candida/Lodderomyces clade</taxon>
        <taxon>Candida</taxon>
    </lineage>
</organism>
<evidence type="ECO:0000256" key="1">
    <source>
        <dbReference type="SAM" id="MobiDB-lite"/>
    </source>
</evidence>
<protein>
    <submittedName>
        <fullName evidence="2">Uncharacterized protein</fullName>
    </submittedName>
</protein>
<dbReference type="OrthoDB" id="4025932at2759"/>
<dbReference type="GeneID" id="93650924"/>
<name>A0A8H7ZH22_9ASCO</name>
<accession>A0A8H7ZH22</accession>
<gene>
    <name evidence="2" type="ORF">I9W82_002295</name>
</gene>
<feature type="compositionally biased region" description="Polar residues" evidence="1">
    <location>
        <begin position="116"/>
        <end position="126"/>
    </location>
</feature>